<gene>
    <name evidence="3" type="ORF">BGZ70_003562</name>
</gene>
<dbReference type="AlphaFoldDB" id="A0A9P6IS87"/>
<dbReference type="InterPro" id="IPR013087">
    <property type="entry name" value="Znf_C2H2_type"/>
</dbReference>
<evidence type="ECO:0000256" key="1">
    <source>
        <dbReference type="PROSITE-ProRule" id="PRU00042"/>
    </source>
</evidence>
<protein>
    <recommendedName>
        <fullName evidence="2">C2H2-type domain-containing protein</fullName>
    </recommendedName>
</protein>
<evidence type="ECO:0000313" key="3">
    <source>
        <dbReference type="EMBL" id="KAF9945812.1"/>
    </source>
</evidence>
<comment type="caution">
    <text evidence="3">The sequence shown here is derived from an EMBL/GenBank/DDBJ whole genome shotgun (WGS) entry which is preliminary data.</text>
</comment>
<evidence type="ECO:0000259" key="2">
    <source>
        <dbReference type="PROSITE" id="PS50157"/>
    </source>
</evidence>
<feature type="domain" description="C2H2-type" evidence="2">
    <location>
        <begin position="2"/>
        <end position="22"/>
    </location>
</feature>
<name>A0A9P6IS87_MORAP</name>
<dbReference type="EMBL" id="JAAAHY010001993">
    <property type="protein sequence ID" value="KAF9945812.1"/>
    <property type="molecule type" value="Genomic_DNA"/>
</dbReference>
<evidence type="ECO:0000313" key="4">
    <source>
        <dbReference type="Proteomes" id="UP000738359"/>
    </source>
</evidence>
<keyword evidence="1" id="KW-0862">Zinc</keyword>
<dbReference type="Proteomes" id="UP000738359">
    <property type="component" value="Unassembled WGS sequence"/>
</dbReference>
<keyword evidence="1" id="KW-0863">Zinc-finger</keyword>
<dbReference type="PROSITE" id="PS50157">
    <property type="entry name" value="ZINC_FINGER_C2H2_2"/>
    <property type="match status" value="1"/>
</dbReference>
<proteinExistence type="predicted"/>
<dbReference type="GO" id="GO:0008270">
    <property type="term" value="F:zinc ion binding"/>
    <property type="evidence" value="ECO:0007669"/>
    <property type="project" value="UniProtKB-KW"/>
</dbReference>
<keyword evidence="4" id="KW-1185">Reference proteome</keyword>
<reference evidence="3" key="1">
    <citation type="journal article" date="2020" name="Fungal Divers.">
        <title>Resolving the Mortierellaceae phylogeny through synthesis of multi-gene phylogenetics and phylogenomics.</title>
        <authorList>
            <person name="Vandepol N."/>
            <person name="Liber J."/>
            <person name="Desiro A."/>
            <person name="Na H."/>
            <person name="Kennedy M."/>
            <person name="Barry K."/>
            <person name="Grigoriev I.V."/>
            <person name="Miller A.N."/>
            <person name="O'Donnell K."/>
            <person name="Stajich J.E."/>
            <person name="Bonito G."/>
        </authorList>
    </citation>
    <scope>NUCLEOTIDE SEQUENCE</scope>
    <source>
        <strain evidence="3">CK1249</strain>
    </source>
</reference>
<dbReference type="OrthoDB" id="2435184at2759"/>
<organism evidence="3 4">
    <name type="scientific">Mortierella alpina</name>
    <name type="common">Oleaginous fungus</name>
    <name type="synonym">Mortierella renispora</name>
    <dbReference type="NCBI Taxonomy" id="64518"/>
    <lineage>
        <taxon>Eukaryota</taxon>
        <taxon>Fungi</taxon>
        <taxon>Fungi incertae sedis</taxon>
        <taxon>Mucoromycota</taxon>
        <taxon>Mortierellomycotina</taxon>
        <taxon>Mortierellomycetes</taxon>
        <taxon>Mortierellales</taxon>
        <taxon>Mortierellaceae</taxon>
        <taxon>Mortierella</taxon>
    </lineage>
</organism>
<sequence>MYCCSACGKTYQTNSGLWKHTKGRAECLAVLAAEEEEEETDVPITPITVSALPPTTVCSKLKRPTAPTDTDHEAVLSACHRSFATEEDKIRTIVMADWLGVIPFSLQDVLGNSQYALAYPSVVASMSQGQNQYSVQQPELKKRRVKLEHDQDQDNAIETQGGLQDIFRVSPYAAVLRSRTFSEVDPAAGDILNEDWDLRPQYRYACAQMLAGSILLDTRSGHTIMINAIEVYGRTPMVDAHRERLGTIQDVATATSLPHPLWTRYKDIYPTSLPTDHGYRLVIGTQSFDGLVTSSVRLDRVEPPSVGGSTSSLILDTPAASKAIRIFLDWECVEKAVEMTLNEHTKETSNSNRMYHLRQVKTKFDHASTYLMCRAAGPITASHASQPFSIFTIANNDKSQSETERAAGTIFSTVARNVLKHGKRGSLKKETVQDCIDSCKKDTAVRTTLCSLLNAFADGQDSAPILGNRELCARLVPLAQLLSSNLVNANNKVQKFVKQNFERL</sequence>
<keyword evidence="1" id="KW-0479">Metal-binding</keyword>
<accession>A0A9P6IS87</accession>